<organism evidence="1 2">
    <name type="scientific">Catenaria anguillulae PL171</name>
    <dbReference type="NCBI Taxonomy" id="765915"/>
    <lineage>
        <taxon>Eukaryota</taxon>
        <taxon>Fungi</taxon>
        <taxon>Fungi incertae sedis</taxon>
        <taxon>Blastocladiomycota</taxon>
        <taxon>Blastocladiomycetes</taxon>
        <taxon>Blastocladiales</taxon>
        <taxon>Catenariaceae</taxon>
        <taxon>Catenaria</taxon>
    </lineage>
</organism>
<comment type="caution">
    <text evidence="1">The sequence shown here is derived from an EMBL/GenBank/DDBJ whole genome shotgun (WGS) entry which is preliminary data.</text>
</comment>
<dbReference type="Proteomes" id="UP000193411">
    <property type="component" value="Unassembled WGS sequence"/>
</dbReference>
<reference evidence="1 2" key="1">
    <citation type="submission" date="2016-07" db="EMBL/GenBank/DDBJ databases">
        <title>Pervasive Adenine N6-methylation of Active Genes in Fungi.</title>
        <authorList>
            <consortium name="DOE Joint Genome Institute"/>
            <person name="Mondo S.J."/>
            <person name="Dannebaum R.O."/>
            <person name="Kuo R.C."/>
            <person name="Labutti K."/>
            <person name="Haridas S."/>
            <person name="Kuo A."/>
            <person name="Salamov A."/>
            <person name="Ahrendt S.R."/>
            <person name="Lipzen A."/>
            <person name="Sullivan W."/>
            <person name="Andreopoulos W.B."/>
            <person name="Clum A."/>
            <person name="Lindquist E."/>
            <person name="Daum C."/>
            <person name="Ramamoorthy G.K."/>
            <person name="Gryganskyi A."/>
            <person name="Culley D."/>
            <person name="Magnuson J.K."/>
            <person name="James T.Y."/>
            <person name="O'Malley M.A."/>
            <person name="Stajich J.E."/>
            <person name="Spatafora J.W."/>
            <person name="Visel A."/>
            <person name="Grigoriev I.V."/>
        </authorList>
    </citation>
    <scope>NUCLEOTIDE SEQUENCE [LARGE SCALE GENOMIC DNA]</scope>
    <source>
        <strain evidence="1 2">PL171</strain>
    </source>
</reference>
<feature type="non-terminal residue" evidence="1">
    <location>
        <position position="94"/>
    </location>
</feature>
<proteinExistence type="predicted"/>
<gene>
    <name evidence="1" type="ORF">BCR44DRAFT_1425471</name>
</gene>
<dbReference type="EMBL" id="MCFL01000004">
    <property type="protein sequence ID" value="ORZ39717.1"/>
    <property type="molecule type" value="Genomic_DNA"/>
</dbReference>
<accession>A0A1Y2HYM4</accession>
<evidence type="ECO:0000313" key="1">
    <source>
        <dbReference type="EMBL" id="ORZ39717.1"/>
    </source>
</evidence>
<sequence length="94" mass="10648">MGMKALFNYVSSHYQIVLVNALPRLCQSGSCHRAVNLLFIFFKSLPHVLNPSYHVLCMVEVDSCPSGQHVYSYPCLDWALESDGHMARSHGRHE</sequence>
<protein>
    <submittedName>
        <fullName evidence="1">Uncharacterized protein</fullName>
    </submittedName>
</protein>
<keyword evidence="2" id="KW-1185">Reference proteome</keyword>
<dbReference type="AlphaFoldDB" id="A0A1Y2HYM4"/>
<name>A0A1Y2HYM4_9FUNG</name>
<evidence type="ECO:0000313" key="2">
    <source>
        <dbReference type="Proteomes" id="UP000193411"/>
    </source>
</evidence>